<dbReference type="PANTHER" id="PTHR44314">
    <property type="entry name" value="CILIA- AND FLAGELLA-ASSOCIATED PROTEIN 70"/>
    <property type="match status" value="1"/>
</dbReference>
<evidence type="ECO:0000256" key="4">
    <source>
        <dbReference type="SAM" id="MobiDB-lite"/>
    </source>
</evidence>
<evidence type="ECO:0000256" key="1">
    <source>
        <dbReference type="ARBA" id="ARBA00022737"/>
    </source>
</evidence>
<feature type="compositionally biased region" description="Basic residues" evidence="4">
    <location>
        <begin position="136"/>
        <end position="145"/>
    </location>
</feature>
<feature type="region of interest" description="Disordered" evidence="4">
    <location>
        <begin position="444"/>
        <end position="477"/>
    </location>
</feature>
<dbReference type="Pfam" id="PF07719">
    <property type="entry name" value="TPR_2"/>
    <property type="match status" value="1"/>
</dbReference>
<dbReference type="GO" id="GO:0003341">
    <property type="term" value="P:cilium movement"/>
    <property type="evidence" value="ECO:0007669"/>
    <property type="project" value="TreeGrafter"/>
</dbReference>
<dbReference type="Gene3D" id="1.25.40.10">
    <property type="entry name" value="Tetratricopeptide repeat domain"/>
    <property type="match status" value="2"/>
</dbReference>
<dbReference type="SUPFAM" id="SSF48452">
    <property type="entry name" value="TPR-like"/>
    <property type="match status" value="2"/>
</dbReference>
<accession>A0A1B6E1X4</accession>
<proteinExistence type="predicted"/>
<feature type="compositionally biased region" description="Polar residues" evidence="4">
    <location>
        <begin position="109"/>
        <end position="120"/>
    </location>
</feature>
<name>A0A1B6E1X4_9HEMI</name>
<organism evidence="5">
    <name type="scientific">Clastoptera arizonana</name>
    <name type="common">Arizona spittle bug</name>
    <dbReference type="NCBI Taxonomy" id="38151"/>
    <lineage>
        <taxon>Eukaryota</taxon>
        <taxon>Metazoa</taxon>
        <taxon>Ecdysozoa</taxon>
        <taxon>Arthropoda</taxon>
        <taxon>Hexapoda</taxon>
        <taxon>Insecta</taxon>
        <taxon>Pterygota</taxon>
        <taxon>Neoptera</taxon>
        <taxon>Paraneoptera</taxon>
        <taxon>Hemiptera</taxon>
        <taxon>Auchenorrhyncha</taxon>
        <taxon>Cercopoidea</taxon>
        <taxon>Clastopteridae</taxon>
        <taxon>Clastoptera</taxon>
    </lineage>
</organism>
<evidence type="ECO:0000256" key="2">
    <source>
        <dbReference type="ARBA" id="ARBA00022803"/>
    </source>
</evidence>
<dbReference type="GO" id="GO:0031514">
    <property type="term" value="C:motile cilium"/>
    <property type="evidence" value="ECO:0007669"/>
    <property type="project" value="TreeGrafter"/>
</dbReference>
<dbReference type="GO" id="GO:0060271">
    <property type="term" value="P:cilium assembly"/>
    <property type="evidence" value="ECO:0007669"/>
    <property type="project" value="TreeGrafter"/>
</dbReference>
<dbReference type="PANTHER" id="PTHR44314:SF1">
    <property type="entry name" value="CILIA- AND FLAGELLA-ASSOCIATED PROTEIN 70"/>
    <property type="match status" value="1"/>
</dbReference>
<sequence>MPINQEISLIESNDAPTKGFYIVVRSLDNIVGIGLPISISIKIEFMNDLLGQSNEVNIENAESNKIDFVTYYNIKEDNVTLKHLDEITAHPLIFTVMYKIRETEKTVKSESMSKQVSTAKQKGATKPESTIDGSKSTKRQSKKSKERSIKDVAVTKTLGLANLDLLPLILGEPMITEVLILKDSENKTGSRMIAWKNLPLLTVEVSSIEKTLDGVDPGNIAFITLESLYNISSNFVTPGLEVLTALPLSLCKDDSQEKLGIVQFKHGSKESLSLLESEENMKCWFSLGHIQNRSALTKYRLNNDYLELKNTLDLKFCDLKDILDSTKERIQWNQLRRCWMDKQAQEEFYNKLVKYRCWPVEFKLESKENTKVKTKNRESGIRNKPSNRFVAFLDLSNLLYPGVCRTRVTSQLFTYVVEDVIQKWGEELFPIQPSPPVTPVLKKFEKPPTKSKSAVKSKADNLKPKNKESGKSKVELNTKQKKSVLEEEVGLQPEVSVPLFDEEGKPVFVIIEVEVMHSLVKKKTKQEVLTSVLSLIPERPEPEPQIVNAEAAQLSYEECIEGLIKVLNEQYENFHSFNDLDDDEDNKRFLMHLHNSGTYVKMSETLLPVIKNYMYNKLGFPPKDADTSVLQAYASEAYIKLVSEMNRIVNLVIAEKEIIETKMSSCTAPNLYYFAIEAIEQGNVEKANEYLLKRIEHAKGLDPHHWLDYAIFHAVQYDFERAEESVYEALTLNTRFKEGLLFYALLAWIKEDFETAELFFHSVTEFYPRYYQAWLCFYIFYNKIENKVGSSIAHLNGIKSSQDLQNSTETKFDSTKDHKFYLLSWCTGFEEDQRPFISTAILLLKLGFPEFAEMCLAKELVLQAKPTIPFLYYLAVSHYKQGRYTDSLCHLEKATHLDWLDIRLWSLQGHNMYKLKNESGMQEKYQFVLDSEETPKDLHLIYLRMGQYQLDQEDFKAAKEIFLNPCEHSPSPLVWLGLGMALYMLEDYDEAEAALEEANTLDPSLSAVWGLLALINLKQCRFKLALKCELEAVRLGLENTPLYQQLLTEKANLESCCGDQYS</sequence>
<evidence type="ECO:0000313" key="5">
    <source>
        <dbReference type="EMBL" id="JAS31932.1"/>
    </source>
</evidence>
<dbReference type="InterPro" id="IPR052628">
    <property type="entry name" value="CFAP70"/>
</dbReference>
<reference evidence="5" key="1">
    <citation type="submission" date="2015-12" db="EMBL/GenBank/DDBJ databases">
        <title>De novo transcriptome assembly of four potential Pierce s Disease insect vectors from Arizona vineyards.</title>
        <authorList>
            <person name="Tassone E.E."/>
        </authorList>
    </citation>
    <scope>NUCLEOTIDE SEQUENCE</scope>
</reference>
<keyword evidence="1" id="KW-0677">Repeat</keyword>
<dbReference type="GO" id="GO:0070062">
    <property type="term" value="C:extracellular exosome"/>
    <property type="evidence" value="ECO:0007669"/>
    <property type="project" value="TreeGrafter"/>
</dbReference>
<feature type="compositionally biased region" description="Basic and acidic residues" evidence="4">
    <location>
        <begin position="457"/>
        <end position="477"/>
    </location>
</feature>
<dbReference type="AlphaFoldDB" id="A0A1B6E1X4"/>
<dbReference type="InterPro" id="IPR011990">
    <property type="entry name" value="TPR-like_helical_dom_sf"/>
</dbReference>
<evidence type="ECO:0008006" key="6">
    <source>
        <dbReference type="Google" id="ProtNLM"/>
    </source>
</evidence>
<dbReference type="SMART" id="SM00028">
    <property type="entry name" value="TPR"/>
    <property type="match status" value="4"/>
</dbReference>
<protein>
    <recommendedName>
        <fullName evidence="6">Tetratricopeptide repeat protein 18</fullName>
    </recommendedName>
</protein>
<gene>
    <name evidence="5" type="ORF">g.21518</name>
</gene>
<feature type="region of interest" description="Disordered" evidence="4">
    <location>
        <begin position="109"/>
        <end position="148"/>
    </location>
</feature>
<dbReference type="PROSITE" id="PS50005">
    <property type="entry name" value="TPR"/>
    <property type="match status" value="1"/>
</dbReference>
<dbReference type="EMBL" id="GEDC01005366">
    <property type="protein sequence ID" value="JAS31932.1"/>
    <property type="molecule type" value="Transcribed_RNA"/>
</dbReference>
<feature type="repeat" description="TPR" evidence="3">
    <location>
        <begin position="972"/>
        <end position="1005"/>
    </location>
</feature>
<dbReference type="InterPro" id="IPR013105">
    <property type="entry name" value="TPR_2"/>
</dbReference>
<dbReference type="InterPro" id="IPR019734">
    <property type="entry name" value="TPR_rpt"/>
</dbReference>
<keyword evidence="2 3" id="KW-0802">TPR repeat</keyword>
<evidence type="ECO:0000256" key="3">
    <source>
        <dbReference type="PROSITE-ProRule" id="PRU00339"/>
    </source>
</evidence>